<proteinExistence type="predicted"/>
<gene>
    <name evidence="2" type="ORF">SsS58_05742</name>
</gene>
<dbReference type="GO" id="GO:0015074">
    <property type="term" value="P:DNA integration"/>
    <property type="evidence" value="ECO:0007669"/>
    <property type="project" value="InterPro"/>
</dbReference>
<organism evidence="2 3">
    <name type="scientific">Streptomyces scabiei</name>
    <dbReference type="NCBI Taxonomy" id="1930"/>
    <lineage>
        <taxon>Bacteria</taxon>
        <taxon>Bacillati</taxon>
        <taxon>Actinomycetota</taxon>
        <taxon>Actinomycetes</taxon>
        <taxon>Kitasatosporales</taxon>
        <taxon>Streptomycetaceae</taxon>
        <taxon>Streptomyces</taxon>
    </lineage>
</organism>
<protein>
    <submittedName>
        <fullName evidence="2">Site-specific tyrosine recombinase XerC</fullName>
    </submittedName>
</protein>
<dbReference type="SUPFAM" id="SSF56349">
    <property type="entry name" value="DNA breaking-rejoining enzymes"/>
    <property type="match status" value="1"/>
</dbReference>
<dbReference type="Proteomes" id="UP000067448">
    <property type="component" value="Unassembled WGS sequence"/>
</dbReference>
<reference evidence="3" key="3">
    <citation type="submission" date="2016-02" db="EMBL/GenBank/DDBJ databases">
        <title>Draft genome of pathogenic Streptomyces sp. in Japan.</title>
        <authorList>
            <person name="Tomihama T."/>
            <person name="Ikenaga M."/>
            <person name="Sakai M."/>
            <person name="Okubo T."/>
            <person name="Ikeda S."/>
        </authorList>
    </citation>
    <scope>NUCLEOTIDE SEQUENCE [LARGE SCALE GENOMIC DNA]</scope>
    <source>
        <strain evidence="3">S58</strain>
    </source>
</reference>
<reference evidence="2 3" key="2">
    <citation type="journal article" date="2016" name="Genome Announc.">
        <title>Draft Genome Sequences of Streptomyces scabiei S58, Streptomyces turgidiscabies T45, and Streptomyces acidiscabies a10, the Pathogens of Potato Common Scab, Isolated in Japan.</title>
        <authorList>
            <person name="Tomihama T."/>
            <person name="Nishi Y."/>
            <person name="Sakai M."/>
            <person name="Ikenaga M."/>
            <person name="Okubo T."/>
            <person name="Ikeda S."/>
        </authorList>
    </citation>
    <scope>NUCLEOTIDE SEQUENCE [LARGE SCALE GENOMIC DNA]</scope>
    <source>
        <strain evidence="2 3">S58</strain>
    </source>
</reference>
<dbReference type="AlphaFoldDB" id="A0A117EFC1"/>
<dbReference type="InterPro" id="IPR013762">
    <property type="entry name" value="Integrase-like_cat_sf"/>
</dbReference>
<evidence type="ECO:0000313" key="3">
    <source>
        <dbReference type="Proteomes" id="UP000067448"/>
    </source>
</evidence>
<dbReference type="InterPro" id="IPR011010">
    <property type="entry name" value="DNA_brk_join_enz"/>
</dbReference>
<keyword evidence="1" id="KW-0233">DNA recombination</keyword>
<dbReference type="EMBL" id="BCMM01000029">
    <property type="protein sequence ID" value="GAQ65333.1"/>
    <property type="molecule type" value="Genomic_DNA"/>
</dbReference>
<dbReference type="GO" id="GO:0003677">
    <property type="term" value="F:DNA binding"/>
    <property type="evidence" value="ECO:0007669"/>
    <property type="project" value="InterPro"/>
</dbReference>
<evidence type="ECO:0000256" key="1">
    <source>
        <dbReference type="ARBA" id="ARBA00023172"/>
    </source>
</evidence>
<evidence type="ECO:0000313" key="2">
    <source>
        <dbReference type="EMBL" id="GAQ65333.1"/>
    </source>
</evidence>
<dbReference type="OrthoDB" id="3216692at2"/>
<accession>A0A117EFC1</accession>
<name>A0A117EFC1_STRSC</name>
<dbReference type="GO" id="GO:0006310">
    <property type="term" value="P:DNA recombination"/>
    <property type="evidence" value="ECO:0007669"/>
    <property type="project" value="UniProtKB-KW"/>
</dbReference>
<dbReference type="Gene3D" id="1.10.443.10">
    <property type="entry name" value="Intergrase catalytic core"/>
    <property type="match status" value="1"/>
</dbReference>
<reference evidence="3" key="1">
    <citation type="submission" date="2015-11" db="EMBL/GenBank/DDBJ databases">
        <authorList>
            <consortium name="Cross-ministerial Strategic Innovation Promotion Program (SIP) consortium"/>
            <person name="Tomihama T."/>
            <person name="Ikenaga M."/>
            <person name="Sakai M."/>
            <person name="Okubo T."/>
            <person name="Ikeda S."/>
        </authorList>
    </citation>
    <scope>NUCLEOTIDE SEQUENCE [LARGE SCALE GENOMIC DNA]</scope>
    <source>
        <strain evidence="3">S58</strain>
    </source>
</reference>
<comment type="caution">
    <text evidence="2">The sequence shown here is derived from an EMBL/GenBank/DDBJ whole genome shotgun (WGS) entry which is preliminary data.</text>
</comment>
<dbReference type="RefSeq" id="WP_059082699.1">
    <property type="nucleotide sequence ID" value="NZ_BCMM01000029.1"/>
</dbReference>
<sequence length="245" mass="27448">MAWSTLTSWTAAGLDLRQVTASHIETELARHQGNVARGLLGVLRSMFRALKQERVIFRNPTARLQQHAGVHLPRPLSSDHLAGILDQLDGPAARLIVGLVAIHAVRAVEVARLGLTDPDLARRTLAVRRGEGIHLVYLDDLSTDLAADWLRERRRRWPQATNPHLLITSQSYRHPASPQISYCAMRAAFDQIGLLPRQVRADRILDEARETTDPVHLVRLFGIHPSIAVKYVHAAHPDKVLPRIR</sequence>